<dbReference type="AlphaFoldDB" id="O33067"/>
<comment type="similarity">
    <text evidence="1">Belongs to the mycobacterial PPE family.</text>
</comment>
<reference evidence="4" key="1">
    <citation type="journal article" date="1993" name="Mol. Microbiol.">
        <title>Use of an ordered cosmid library to deduce the genomic organization of Mycobacterium leprae.</title>
        <authorList>
            <person name="Eiglmeier K."/>
            <person name="Honore N."/>
            <person name="Woods S.A."/>
            <person name="Caudron B."/>
            <person name="Cole S.T."/>
        </authorList>
    </citation>
    <scope>NUCLEOTIDE SEQUENCE</scope>
</reference>
<evidence type="ECO:0000259" key="2">
    <source>
        <dbReference type="Pfam" id="PF00823"/>
    </source>
</evidence>
<reference evidence="3 5" key="4">
    <citation type="submission" date="2018-05" db="EMBL/GenBank/DDBJ databases">
        <title>Evolution of small genomes with special reference to Mycobacterium leprae.</title>
        <authorList>
            <person name="Mohanty P.S."/>
            <person name="Bansal A.K."/>
            <person name="Gupta U.D."/>
            <person name="Naaz F."/>
            <person name="Dwivedi V.D."/>
            <person name="Singh H."/>
            <person name="Gupta G."/>
            <person name="Sharma S."/>
            <person name="Arora M."/>
        </authorList>
    </citation>
    <scope>NUCLEOTIDE SEQUENCE [LARGE SCALE GENOMIC DNA]</scope>
    <source>
        <strain evidence="3 5">MRHRU-235-G</strain>
    </source>
</reference>
<dbReference type="Proteomes" id="UP000249682">
    <property type="component" value="Chromosome"/>
</dbReference>
<protein>
    <submittedName>
        <fullName evidence="3">PPE domain-containing protein</fullName>
    </submittedName>
</protein>
<proteinExistence type="inferred from homology"/>
<feature type="domain" description="PPE" evidence="2">
    <location>
        <begin position="7"/>
        <end position="68"/>
    </location>
</feature>
<dbReference type="InterPro" id="IPR038332">
    <property type="entry name" value="PPE_sf"/>
</dbReference>
<organism evidence="4">
    <name type="scientific">Mycobacterium leprae</name>
    <dbReference type="NCBI Taxonomy" id="1769"/>
    <lineage>
        <taxon>Bacteria</taxon>
        <taxon>Bacillati</taxon>
        <taxon>Actinomycetota</taxon>
        <taxon>Actinomycetes</taxon>
        <taxon>Mycobacteriales</taxon>
        <taxon>Mycobacteriaceae</taxon>
        <taxon>Mycobacterium</taxon>
    </lineage>
</organism>
<sequence length="69" mass="7194">MEFVGCEYASSAIELTANLGVVQAGTWQGRSAATCVAAHAPYLAWLTQTNADCVGMAAQHEVAGTVYVM</sequence>
<accession>O33067</accession>
<evidence type="ECO:0000313" key="4">
    <source>
        <dbReference type="EMBL" id="CAB16688.1"/>
    </source>
</evidence>
<dbReference type="PIR" id="T45354">
    <property type="entry name" value="T45354"/>
</dbReference>
<evidence type="ECO:0000313" key="3">
    <source>
        <dbReference type="EMBL" id="AWV48476.1"/>
    </source>
</evidence>
<reference evidence="4" key="3">
    <citation type="submission" date="1997-09" db="EMBL/GenBank/DDBJ databases">
        <authorList>
            <person name="Parkhill J."/>
            <person name="Barrell B.G."/>
            <person name="Rajandream M.A."/>
        </authorList>
    </citation>
    <scope>NUCLEOTIDE SEQUENCE</scope>
</reference>
<reference evidence="4" key="2">
    <citation type="submission" date="1997-09" db="EMBL/GenBank/DDBJ databases">
        <authorList>
            <person name="Badcock K."/>
            <person name="Churcher C.M."/>
        </authorList>
    </citation>
    <scope>NUCLEOTIDE SEQUENCE</scope>
</reference>
<gene>
    <name evidence="4" type="primary">MLCB57.48</name>
    <name evidence="3" type="ORF">DIJ64_11635</name>
</gene>
<dbReference type="Pfam" id="PF00823">
    <property type="entry name" value="PPE"/>
    <property type="match status" value="1"/>
</dbReference>
<dbReference type="EMBL" id="Z99494">
    <property type="protein sequence ID" value="CAB16688.1"/>
    <property type="molecule type" value="Genomic_DNA"/>
</dbReference>
<name>O33067_MYCLR</name>
<dbReference type="RefSeq" id="WP_064430334.1">
    <property type="nucleotide sequence ID" value="NZ_CP029543.1"/>
</dbReference>
<evidence type="ECO:0000256" key="1">
    <source>
        <dbReference type="ARBA" id="ARBA00010652"/>
    </source>
</evidence>
<dbReference type="EMBL" id="CP029543">
    <property type="protein sequence ID" value="AWV48476.1"/>
    <property type="molecule type" value="Genomic_DNA"/>
</dbReference>
<dbReference type="Gene3D" id="1.20.1260.20">
    <property type="entry name" value="PPE superfamily"/>
    <property type="match status" value="1"/>
</dbReference>
<evidence type="ECO:0000313" key="5">
    <source>
        <dbReference type="Proteomes" id="UP000249682"/>
    </source>
</evidence>
<dbReference type="InterPro" id="IPR000030">
    <property type="entry name" value="PPE_dom"/>
</dbReference>
<dbReference type="SUPFAM" id="SSF140459">
    <property type="entry name" value="PE/PPE dimer-like"/>
    <property type="match status" value="1"/>
</dbReference>